<keyword evidence="2" id="KW-0472">Membrane</keyword>
<feature type="transmembrane region" description="Helical" evidence="2">
    <location>
        <begin position="155"/>
        <end position="174"/>
    </location>
</feature>
<dbReference type="RefSeq" id="WP_208678758.1">
    <property type="nucleotide sequence ID" value="NZ_CP034671.2"/>
</dbReference>
<evidence type="ECO:0000256" key="2">
    <source>
        <dbReference type="SAM" id="Phobius"/>
    </source>
</evidence>
<reference evidence="3" key="1">
    <citation type="submission" date="2024-01" db="EMBL/GenBank/DDBJ databases">
        <title>Synechococcus elongatus PCC 11802, a close yet different native of Synechococcus elongatus PCC 11801.</title>
        <authorList>
            <person name="Jaiswal D."/>
            <person name="Sengupta A."/>
            <person name="Sengupta S."/>
            <person name="Pakrasi H.B."/>
            <person name="Wangikar P."/>
        </authorList>
    </citation>
    <scope>NUCLEOTIDE SEQUENCE</scope>
    <source>
        <strain evidence="3">PCC 11802</strain>
    </source>
</reference>
<accession>A0AAU6R5C4</accession>
<feature type="region of interest" description="Disordered" evidence="1">
    <location>
        <begin position="106"/>
        <end position="134"/>
    </location>
</feature>
<protein>
    <recommendedName>
        <fullName evidence="4">SH3b domain-containing protein</fullName>
    </recommendedName>
</protein>
<evidence type="ECO:0008006" key="4">
    <source>
        <dbReference type="Google" id="ProtNLM"/>
    </source>
</evidence>
<sequence>MTVASFSDQGVNAESVDCVPIKNIKSLSIKDIGSVRTDPKVTPNNVKNVPSNLKQEMKVLDQRNGLGDQYCWYKVAIGNTDEIGWVAHEAVQTVVFLNDNSGDSSSLIDNQSNGTSSLNTQSPQPNNSSVPNGNIATEEVSFGDFLRGPSTEWNILQLLNLIAVIAIGILNYKYQKDRKKAQERSTSMILDRISKIGNQEQIGEVVRSTIRFNNNHSQDLLQKQTELILQAINKISQDINLSSSFSKVDRPINLLDNLYSLPIQGSAEDSFLEQVISSFGNTNQLFDNNQKFTALGFPDAYSPSTFDFDPQGHPTVKLVNTISSHSLFLRFEDKGTLFLIPNILLNNLSGKISQSLKSVEFLFEVEGISAPMAKVFLERPAEVKIGNGDQYLVMNKGKIIFG</sequence>
<keyword evidence="2" id="KW-0812">Transmembrane</keyword>
<keyword evidence="2" id="KW-1133">Transmembrane helix</keyword>
<proteinExistence type="predicted"/>
<evidence type="ECO:0000313" key="3">
    <source>
        <dbReference type="EMBL" id="WZE38150.1"/>
    </source>
</evidence>
<dbReference type="AlphaFoldDB" id="A0AAU6R5C4"/>
<evidence type="ECO:0000256" key="1">
    <source>
        <dbReference type="SAM" id="MobiDB-lite"/>
    </source>
</evidence>
<gene>
    <name evidence="3" type="ORF">EKO22_07480</name>
</gene>
<dbReference type="EMBL" id="CP034671">
    <property type="protein sequence ID" value="WZE38150.1"/>
    <property type="molecule type" value="Genomic_DNA"/>
</dbReference>
<name>A0AAU6R5C4_SYNEL</name>
<organism evidence="3">
    <name type="scientific">Synechococcus elongatus PCC 11802</name>
    <dbReference type="NCBI Taxonomy" id="2283154"/>
    <lineage>
        <taxon>Bacteria</taxon>
        <taxon>Bacillati</taxon>
        <taxon>Cyanobacteriota</taxon>
        <taxon>Cyanophyceae</taxon>
        <taxon>Synechococcales</taxon>
        <taxon>Synechococcaceae</taxon>
        <taxon>Synechococcus</taxon>
    </lineage>
</organism>